<evidence type="ECO:0000256" key="1">
    <source>
        <dbReference type="SAM" id="MobiDB-lite"/>
    </source>
</evidence>
<evidence type="ECO:0000259" key="4">
    <source>
        <dbReference type="Pfam" id="PF13007"/>
    </source>
</evidence>
<keyword evidence="8" id="KW-1185">Reference proteome</keyword>
<dbReference type="Pfam" id="PF13007">
    <property type="entry name" value="LZ_Tnp_IS66"/>
    <property type="match status" value="1"/>
</dbReference>
<dbReference type="RefSeq" id="WP_035843758.1">
    <property type="nucleotide sequence ID" value="NZ_BNAB01000005.1"/>
</dbReference>
<dbReference type="InterPro" id="IPR024474">
    <property type="entry name" value="Znf_dom_IS66"/>
</dbReference>
<feature type="domain" description="Transposase TnpC homeodomain" evidence="4">
    <location>
        <begin position="36"/>
        <end position="107"/>
    </location>
</feature>
<evidence type="ECO:0000259" key="3">
    <source>
        <dbReference type="Pfam" id="PF13005"/>
    </source>
</evidence>
<reference evidence="6" key="3">
    <citation type="submission" date="2023-06" db="EMBL/GenBank/DDBJ databases">
        <authorList>
            <person name="Sun Q."/>
            <person name="Zhou Y."/>
        </authorList>
    </citation>
    <scope>NUCLEOTIDE SEQUENCE</scope>
    <source>
        <strain evidence="6">CGMCC 1.10859</strain>
    </source>
</reference>
<dbReference type="Pfam" id="PF13817">
    <property type="entry name" value="DDE_Tnp_IS66_C"/>
    <property type="match status" value="1"/>
</dbReference>
<dbReference type="InterPro" id="IPR024463">
    <property type="entry name" value="Transposase_TnpC_homeodom"/>
</dbReference>
<protein>
    <submittedName>
        <fullName evidence="6 7">Transposase</fullName>
    </submittedName>
</protein>
<feature type="domain" description="Transposase IS66 zinc-finger binding" evidence="3">
    <location>
        <begin position="117"/>
        <end position="159"/>
    </location>
</feature>
<evidence type="ECO:0000259" key="5">
    <source>
        <dbReference type="Pfam" id="PF13817"/>
    </source>
</evidence>
<dbReference type="PANTHER" id="PTHR33678:SF1">
    <property type="entry name" value="BLL1576 PROTEIN"/>
    <property type="match status" value="1"/>
</dbReference>
<comment type="caution">
    <text evidence="6">The sequence shown here is derived from an EMBL/GenBank/DDBJ whole genome shotgun (WGS) entry which is preliminary data.</text>
</comment>
<reference evidence="6" key="1">
    <citation type="journal article" date="2014" name="Int. J. Syst. Evol. Microbiol.">
        <title>Complete genome sequence of Corynebacterium casei LMG S-19264T (=DSM 44701T), isolated from a smear-ripened cheese.</title>
        <authorList>
            <consortium name="US DOE Joint Genome Institute (JGI-PGF)"/>
            <person name="Walter F."/>
            <person name="Albersmeier A."/>
            <person name="Kalinowski J."/>
            <person name="Ruckert C."/>
        </authorList>
    </citation>
    <scope>NUCLEOTIDE SEQUENCE</scope>
    <source>
        <strain evidence="6">CGMCC 1.10859</strain>
    </source>
</reference>
<dbReference type="Pfam" id="PF13005">
    <property type="entry name" value="zf-IS66"/>
    <property type="match status" value="1"/>
</dbReference>
<dbReference type="NCBIfam" id="NF033517">
    <property type="entry name" value="transpos_IS66"/>
    <property type="match status" value="1"/>
</dbReference>
<evidence type="ECO:0000313" key="9">
    <source>
        <dbReference type="Proteomes" id="UP000634647"/>
    </source>
</evidence>
<feature type="compositionally biased region" description="Basic and acidic residues" evidence="1">
    <location>
        <begin position="101"/>
        <end position="110"/>
    </location>
</feature>
<name>A0AAN4UQH5_9RHOB</name>
<dbReference type="EMBL" id="FNOB01000006">
    <property type="protein sequence ID" value="SDW75130.1"/>
    <property type="molecule type" value="Genomic_DNA"/>
</dbReference>
<organism evidence="6 9">
    <name type="scientific">Allgaiera indica</name>
    <dbReference type="NCBI Taxonomy" id="765699"/>
    <lineage>
        <taxon>Bacteria</taxon>
        <taxon>Pseudomonadati</taxon>
        <taxon>Pseudomonadota</taxon>
        <taxon>Alphaproteobacteria</taxon>
        <taxon>Rhodobacterales</taxon>
        <taxon>Paracoccaceae</taxon>
        <taxon>Allgaiera</taxon>
    </lineage>
</organism>
<dbReference type="InterPro" id="IPR052344">
    <property type="entry name" value="Transposase-related"/>
</dbReference>
<feature type="domain" description="Transposase IS66 C-terminal" evidence="5">
    <location>
        <begin position="467"/>
        <end position="504"/>
    </location>
</feature>
<dbReference type="EMBL" id="BNAB01000005">
    <property type="protein sequence ID" value="GHE00954.1"/>
    <property type="molecule type" value="Genomic_DNA"/>
</dbReference>
<feature type="region of interest" description="Disordered" evidence="1">
    <location>
        <begin position="74"/>
        <end position="119"/>
    </location>
</feature>
<gene>
    <name evidence="6" type="ORF">GCM10008024_14650</name>
    <name evidence="7" type="ORF">SAMN05444006_106154</name>
</gene>
<dbReference type="InterPro" id="IPR039552">
    <property type="entry name" value="IS66_C"/>
</dbReference>
<dbReference type="Proteomes" id="UP000634647">
    <property type="component" value="Unassembled WGS sequence"/>
</dbReference>
<dbReference type="PANTHER" id="PTHR33678">
    <property type="entry name" value="BLL1576 PROTEIN"/>
    <property type="match status" value="1"/>
</dbReference>
<reference evidence="7 8" key="2">
    <citation type="submission" date="2016-10" db="EMBL/GenBank/DDBJ databases">
        <authorList>
            <person name="Varghese N."/>
            <person name="Submissions S."/>
        </authorList>
    </citation>
    <scope>NUCLEOTIDE SEQUENCE [LARGE SCALE GENOMIC DNA]</scope>
    <source>
        <strain evidence="7 8">DSM 24802</strain>
    </source>
</reference>
<evidence type="ECO:0000313" key="8">
    <source>
        <dbReference type="Proteomes" id="UP000199541"/>
    </source>
</evidence>
<feature type="region of interest" description="Disordered" evidence="1">
    <location>
        <begin position="41"/>
        <end position="60"/>
    </location>
</feature>
<feature type="domain" description="Transposase IS66 central" evidence="2">
    <location>
        <begin position="173"/>
        <end position="460"/>
    </location>
</feature>
<dbReference type="InterPro" id="IPR004291">
    <property type="entry name" value="Transposase_IS66_central"/>
</dbReference>
<evidence type="ECO:0000313" key="7">
    <source>
        <dbReference type="EMBL" id="SDW75130.1"/>
    </source>
</evidence>
<evidence type="ECO:0000313" key="6">
    <source>
        <dbReference type="EMBL" id="GHE00954.1"/>
    </source>
</evidence>
<proteinExistence type="predicted"/>
<accession>A0AAN4UQH5</accession>
<dbReference type="Proteomes" id="UP000199541">
    <property type="component" value="Unassembled WGS sequence"/>
</dbReference>
<evidence type="ECO:0000259" key="2">
    <source>
        <dbReference type="Pfam" id="PF03050"/>
    </source>
</evidence>
<dbReference type="AlphaFoldDB" id="A0AAN4UQH5"/>
<dbReference type="Pfam" id="PF03050">
    <property type="entry name" value="DDE_Tnp_IS66"/>
    <property type="match status" value="1"/>
</dbReference>
<sequence length="509" mass="56649">MLETPGTLPSDPDELRAVAEQLRDLARSQALKIEKLEHQLAGHRKARFGSKSESADQLHLDLQEETEIAAAAADQQGETGAGNDQVDEDKPGKRKHSRAPLPDHLERHSEVLSPGETCSDCGGTLRTLGEDVTQELDYIPGRFVVREIIRPRMACSCCEAFAQAPLPSRPITRGRAGPGLLAHVLVGKYCDHLPLYRQSGIYAREKVDLHRSTLTDWVGRSTALLEPLADHIGKLARAGPTLFADDTPVKMQIGGKTGRTRTARMWSYVRDERPWCGQAPPCAWYRFSVDRKGEHPAAHLKGYTGIVHADGFTGFNGLFGEGLATEQACMVHVRRKFVDVFERDGSTIAKETIERIARLYAVEKDARYGPPDERVALRQTRAKPIFDELEAWLKQQLPKISGKTSLAEAIRYALGRMPKARAYLEDGQLELDNNICERSIRPLTLGRKNYLFMGSEGGGKAAAIAYSLIETARMNGVEPEAWLTWVLTHIADHKINRIDELAPWNWQPS</sequence>